<keyword evidence="4" id="KW-1185">Reference proteome</keyword>
<dbReference type="EMBL" id="JACAZF010000012">
    <property type="protein sequence ID" value="KAF7292230.1"/>
    <property type="molecule type" value="Genomic_DNA"/>
</dbReference>
<evidence type="ECO:0000259" key="2">
    <source>
        <dbReference type="Pfam" id="PF23865"/>
    </source>
</evidence>
<feature type="signal peptide" evidence="1">
    <location>
        <begin position="1"/>
        <end position="33"/>
    </location>
</feature>
<dbReference type="OrthoDB" id="73875at2759"/>
<feature type="domain" description="DUF7223" evidence="2">
    <location>
        <begin position="240"/>
        <end position="481"/>
    </location>
</feature>
<dbReference type="Pfam" id="PF23865">
    <property type="entry name" value="DUF7223"/>
    <property type="match status" value="1"/>
</dbReference>
<evidence type="ECO:0000313" key="3">
    <source>
        <dbReference type="EMBL" id="KAF7292230.1"/>
    </source>
</evidence>
<evidence type="ECO:0000313" key="4">
    <source>
        <dbReference type="Proteomes" id="UP000636479"/>
    </source>
</evidence>
<gene>
    <name evidence="3" type="ORF">MIND_01250400</name>
</gene>
<name>A0A8H6S4T8_9AGAR</name>
<sequence length="550" mass="56049">MWVTARCLPVSLPPHTSGPAMLFLLLLLAPVSALALRNNWNKACRGSCAYDLPNAGVLSIVGGDKAVSDITSAGGWSVLSCDANALSQQIRLVCNSAACEHLFEGHGAVNTVVRLPESCGANPFARVASVKVDANQSIPGGAKSKRATGKYANTVFLIRVDTDFAKVDASVTGPVEFRIEGYNYQGTVTAPAKDVARRGGNPTGYNNTLSSTLPPIKLNQKYPLFSGSVNCPNFTASVATALNVDVDLTVSLGLVVAGTVIPAEITQFAVFGGLDGHAGARLSLDATALGTYSTGKVSLYSVALAGVDVPGIFTLGPTFDLLGKADANIKSGDLSIGVDLKYNVANARAYIPPQPSAVGGFNPDNSQLTLSVQPSIKTSGTVSGHLIPQLTLGLNAFSGIAKAQVYLNLDASTGIDLSLSASANASTGTSGNAASGTVDGCVDISAGLGVNVGASGSLFGLIGEGEYPLYSGAWDLYAKCFSAASKRAPEPGRGLGRIGLAGAGYRLPGDARQGLAERAAAANGLTCPTSSSKGQLVTIIEQIVGAVKKP</sequence>
<dbReference type="Proteomes" id="UP000636479">
    <property type="component" value="Unassembled WGS sequence"/>
</dbReference>
<dbReference type="AlphaFoldDB" id="A0A8H6S4T8"/>
<keyword evidence="1" id="KW-0732">Signal</keyword>
<evidence type="ECO:0000256" key="1">
    <source>
        <dbReference type="SAM" id="SignalP"/>
    </source>
</evidence>
<dbReference type="GeneID" id="59351505"/>
<dbReference type="InterPro" id="IPR055647">
    <property type="entry name" value="DUF7223"/>
</dbReference>
<accession>A0A8H6S4T8</accession>
<proteinExistence type="predicted"/>
<protein>
    <recommendedName>
        <fullName evidence="2">DUF7223 domain-containing protein</fullName>
    </recommendedName>
</protein>
<organism evidence="3 4">
    <name type="scientific">Mycena indigotica</name>
    <dbReference type="NCBI Taxonomy" id="2126181"/>
    <lineage>
        <taxon>Eukaryota</taxon>
        <taxon>Fungi</taxon>
        <taxon>Dikarya</taxon>
        <taxon>Basidiomycota</taxon>
        <taxon>Agaricomycotina</taxon>
        <taxon>Agaricomycetes</taxon>
        <taxon>Agaricomycetidae</taxon>
        <taxon>Agaricales</taxon>
        <taxon>Marasmiineae</taxon>
        <taxon>Mycenaceae</taxon>
        <taxon>Mycena</taxon>
    </lineage>
</organism>
<comment type="caution">
    <text evidence="3">The sequence shown here is derived from an EMBL/GenBank/DDBJ whole genome shotgun (WGS) entry which is preliminary data.</text>
</comment>
<reference evidence="3" key="1">
    <citation type="submission" date="2020-05" db="EMBL/GenBank/DDBJ databases">
        <title>Mycena genomes resolve the evolution of fungal bioluminescence.</title>
        <authorList>
            <person name="Tsai I.J."/>
        </authorList>
    </citation>
    <scope>NUCLEOTIDE SEQUENCE</scope>
    <source>
        <strain evidence="3">171206Taipei</strain>
    </source>
</reference>
<dbReference type="RefSeq" id="XP_037214957.1">
    <property type="nucleotide sequence ID" value="XM_037368989.1"/>
</dbReference>
<feature type="chain" id="PRO_5034442259" description="DUF7223 domain-containing protein" evidence="1">
    <location>
        <begin position="34"/>
        <end position="550"/>
    </location>
</feature>